<comment type="caution">
    <text evidence="2">The sequence shown here is derived from an EMBL/GenBank/DDBJ whole genome shotgun (WGS) entry which is preliminary data.</text>
</comment>
<dbReference type="Gene3D" id="1.20.1600.10">
    <property type="entry name" value="Outer membrane efflux proteins (OEP)"/>
    <property type="match status" value="1"/>
</dbReference>
<feature type="compositionally biased region" description="Acidic residues" evidence="1">
    <location>
        <begin position="1"/>
        <end position="11"/>
    </location>
</feature>
<organism evidence="2 3">
    <name type="scientific">Candidatus Enterocloster faecavium</name>
    <dbReference type="NCBI Taxonomy" id="2838560"/>
    <lineage>
        <taxon>Bacteria</taxon>
        <taxon>Bacillati</taxon>
        <taxon>Bacillota</taxon>
        <taxon>Clostridia</taxon>
        <taxon>Lachnospirales</taxon>
        <taxon>Lachnospiraceae</taxon>
        <taxon>Enterocloster</taxon>
    </lineage>
</organism>
<proteinExistence type="predicted"/>
<evidence type="ECO:0000313" key="3">
    <source>
        <dbReference type="Proteomes" id="UP000886804"/>
    </source>
</evidence>
<dbReference type="Proteomes" id="UP000886804">
    <property type="component" value="Unassembled WGS sequence"/>
</dbReference>
<reference evidence="2" key="2">
    <citation type="submission" date="2021-04" db="EMBL/GenBank/DDBJ databases">
        <authorList>
            <person name="Gilroy R."/>
        </authorList>
    </citation>
    <scope>NUCLEOTIDE SEQUENCE</scope>
    <source>
        <strain evidence="2">CHK188-4685</strain>
    </source>
</reference>
<feature type="compositionally biased region" description="Basic and acidic residues" evidence="1">
    <location>
        <begin position="186"/>
        <end position="207"/>
    </location>
</feature>
<dbReference type="SUPFAM" id="SSF56954">
    <property type="entry name" value="Outer membrane efflux proteins (OEP)"/>
    <property type="match status" value="1"/>
</dbReference>
<evidence type="ECO:0000256" key="1">
    <source>
        <dbReference type="SAM" id="MobiDB-lite"/>
    </source>
</evidence>
<feature type="region of interest" description="Disordered" evidence="1">
    <location>
        <begin position="1"/>
        <end position="21"/>
    </location>
</feature>
<gene>
    <name evidence="2" type="ORF">H9716_03295</name>
</gene>
<protein>
    <submittedName>
        <fullName evidence="2">TolC family protein</fullName>
    </submittedName>
</protein>
<sequence>LKWEQMDMEQEAQERKDENLPGAELYESNARSLKLSARAVTRMMEKMTDERALRSTEKAAAAKTLTAKTLMNSCCQMKLQAQASQMRAQAAQAAYEGLSRQVSLGMASQGEADQAGEQMRQALSQAAAAGEQAGKMERELLNLLGLAGQEQTVLGKIPEPDLSAVDAVEYQEDLRHAIGNDPDVLSSRHEKAPGTSEKKQRARRTAEAEGEAEADLAAAYEAMAAARTSYEGAKTVYEGSRMEQERLNRQQQLGMLSRVQWLEGQAAALEAEAAWGQASMNLLQAYENYQGLVKGLNRE</sequence>
<name>A0A9D2L6I9_9FIRM</name>
<feature type="non-terminal residue" evidence="2">
    <location>
        <position position="1"/>
    </location>
</feature>
<feature type="region of interest" description="Disordered" evidence="1">
    <location>
        <begin position="179"/>
        <end position="209"/>
    </location>
</feature>
<dbReference type="EMBL" id="DWYS01000040">
    <property type="protein sequence ID" value="HJB06873.1"/>
    <property type="molecule type" value="Genomic_DNA"/>
</dbReference>
<reference evidence="2" key="1">
    <citation type="journal article" date="2021" name="PeerJ">
        <title>Extensive microbial diversity within the chicken gut microbiome revealed by metagenomics and culture.</title>
        <authorList>
            <person name="Gilroy R."/>
            <person name="Ravi A."/>
            <person name="Getino M."/>
            <person name="Pursley I."/>
            <person name="Horton D.L."/>
            <person name="Alikhan N.F."/>
            <person name="Baker D."/>
            <person name="Gharbi K."/>
            <person name="Hall N."/>
            <person name="Watson M."/>
            <person name="Adriaenssens E.M."/>
            <person name="Foster-Nyarko E."/>
            <person name="Jarju S."/>
            <person name="Secka A."/>
            <person name="Antonio M."/>
            <person name="Oren A."/>
            <person name="Chaudhuri R.R."/>
            <person name="La Ragione R."/>
            <person name="Hildebrand F."/>
            <person name="Pallen M.J."/>
        </authorList>
    </citation>
    <scope>NUCLEOTIDE SEQUENCE</scope>
    <source>
        <strain evidence="2">CHK188-4685</strain>
    </source>
</reference>
<accession>A0A9D2L6I9</accession>
<evidence type="ECO:0000313" key="2">
    <source>
        <dbReference type="EMBL" id="HJB06873.1"/>
    </source>
</evidence>
<dbReference type="AlphaFoldDB" id="A0A9D2L6I9"/>